<accession>A0A4Q4M176</accession>
<dbReference type="EMBL" id="PDXA01000083">
    <property type="protein sequence ID" value="RYN28344.1"/>
    <property type="molecule type" value="Genomic_DNA"/>
</dbReference>
<reference evidence="2" key="1">
    <citation type="journal article" date="2019" name="bioRxiv">
        <title>Genomics, evolutionary history and diagnostics of the Alternaria alternata species group including apple and Asian pear pathotypes.</title>
        <authorList>
            <person name="Armitage A.D."/>
            <person name="Cockerton H.M."/>
            <person name="Sreenivasaprasad S."/>
            <person name="Woodhall J.W."/>
            <person name="Lane C.R."/>
            <person name="Harrison R.J."/>
            <person name="Clarkson J.P."/>
        </authorList>
    </citation>
    <scope>NUCLEOTIDE SEQUENCE [LARGE SCALE GENOMIC DNA]</scope>
    <source>
        <strain evidence="2">FERA 1082</strain>
    </source>
</reference>
<dbReference type="Proteomes" id="UP000292402">
    <property type="component" value="Unassembled WGS sequence"/>
</dbReference>
<comment type="caution">
    <text evidence="1">The sequence shown here is derived from an EMBL/GenBank/DDBJ whole genome shotgun (WGS) entry which is preliminary data.</text>
</comment>
<protein>
    <recommendedName>
        <fullName evidence="3">F-box domain-containing protein</fullName>
    </recommendedName>
</protein>
<evidence type="ECO:0000313" key="1">
    <source>
        <dbReference type="EMBL" id="RYN28344.1"/>
    </source>
</evidence>
<sequence length="537" mass="62408">MGLHLLEGHLLLMVFQYLDLKDLSKLRLVNLHCTDIATDLCFRTITFSIRQTSMRNLAHVASSKYLAERVKTLVLQRRKSMRKYDTIEEWEEAVNLPDSPSHDQNDTYDDIMSHNEWLQCTETQKDSLYRQYNIDREKENDNAKSLSETLRFRRVGYRYSEKVQSAVGSSLTETDRDIAGLDEILSKFKSLTAFQHNPTALSRNRWVTHWRRLRFNTFDYMCPTHQKDCEGDDDLESLQLSYSLSALGWAKPHLIELNSMVFYVDGPAFWGTSCLRRLWRGVGHSAVRKQRLILGNALQAEKEVNSISEHHIRDQEYAGQLDIMEGTLEGLTHLDCSISEDRFFGGLVMAARSVFRFLQRGRSLERVRLKFGELDLGHPLHRTNAQRPTNWDGSKELLTLMTDCKPWPKLRELKLEIESEEPTMLRFLESFSPTLHDLTLSNITLVPSQGTWDTALPAIATNLTNLQSLRLEKLYDLTQDGRGRSLFDREEDIWVGKNDCYDEYEEHTIGNLLQTKKLPELNPKLFIEEHKQHCKHV</sequence>
<dbReference type="AlphaFoldDB" id="A0A4Q4M176"/>
<proteinExistence type="predicted"/>
<gene>
    <name evidence="1" type="ORF">AA0114_g12467</name>
</gene>
<name>A0A4Q4M176_9PLEO</name>
<organism evidence="1 2">
    <name type="scientific">Alternaria tenuissima</name>
    <dbReference type="NCBI Taxonomy" id="119927"/>
    <lineage>
        <taxon>Eukaryota</taxon>
        <taxon>Fungi</taxon>
        <taxon>Dikarya</taxon>
        <taxon>Ascomycota</taxon>
        <taxon>Pezizomycotina</taxon>
        <taxon>Dothideomycetes</taxon>
        <taxon>Pleosporomycetidae</taxon>
        <taxon>Pleosporales</taxon>
        <taxon>Pleosporineae</taxon>
        <taxon>Pleosporaceae</taxon>
        <taxon>Alternaria</taxon>
        <taxon>Alternaria sect. Alternaria</taxon>
        <taxon>Alternaria alternata complex</taxon>
    </lineage>
</organism>
<evidence type="ECO:0000313" key="2">
    <source>
        <dbReference type="Proteomes" id="UP000292402"/>
    </source>
</evidence>
<evidence type="ECO:0008006" key="3">
    <source>
        <dbReference type="Google" id="ProtNLM"/>
    </source>
</evidence>